<feature type="compositionally biased region" description="Low complexity" evidence="1">
    <location>
        <begin position="757"/>
        <end position="771"/>
    </location>
</feature>
<proteinExistence type="predicted"/>
<reference evidence="3 4" key="1">
    <citation type="submission" date="2019-03" db="EMBL/GenBank/DDBJ databases">
        <title>Single cell metagenomics reveals metabolic interactions within the superorganism composed of flagellate Streblomastix strix and complex community of Bacteroidetes bacteria on its surface.</title>
        <authorList>
            <person name="Treitli S.C."/>
            <person name="Kolisko M."/>
            <person name="Husnik F."/>
            <person name="Keeling P."/>
            <person name="Hampl V."/>
        </authorList>
    </citation>
    <scope>NUCLEOTIDE SEQUENCE [LARGE SCALE GENOMIC DNA]</scope>
    <source>
        <strain evidence="3">ST1C</strain>
    </source>
</reference>
<dbReference type="EMBL" id="SNRW01000709">
    <property type="protein sequence ID" value="KAA6399646.1"/>
    <property type="molecule type" value="Genomic_DNA"/>
</dbReference>
<evidence type="ECO:0000256" key="2">
    <source>
        <dbReference type="SAM" id="Phobius"/>
    </source>
</evidence>
<feature type="compositionally biased region" description="Basic and acidic residues" evidence="1">
    <location>
        <begin position="775"/>
        <end position="784"/>
    </location>
</feature>
<keyword evidence="2" id="KW-0472">Membrane</keyword>
<feature type="transmembrane region" description="Helical" evidence="2">
    <location>
        <begin position="460"/>
        <end position="485"/>
    </location>
</feature>
<feature type="compositionally biased region" description="Basic and acidic residues" evidence="1">
    <location>
        <begin position="552"/>
        <end position="589"/>
    </location>
</feature>
<feature type="compositionally biased region" description="Low complexity" evidence="1">
    <location>
        <begin position="700"/>
        <end position="732"/>
    </location>
</feature>
<feature type="compositionally biased region" description="Basic residues" evidence="1">
    <location>
        <begin position="632"/>
        <end position="646"/>
    </location>
</feature>
<protein>
    <submittedName>
        <fullName evidence="3">Uncharacterized protein</fullName>
    </submittedName>
</protein>
<sequence length="883" mass="98495">MKIILQFGSISKDLISQFQTVDFGATFDPVVVKVHPNDQFITLGLPLADKYANIRVDSNGSESCTNYIANFHNNVGTFSCAMIIIRAQDALGLLKGIPRSILIAGSFNENDLRTDGINISFTGENTNTSANKILFQPNLSVSTNLIDITLFRTCDGGQVTLTNIFIQRSNTAGSENAPIAMNISGIEQNSGIVKSSPGQLVINKCFLEGGNSVDSDVWYNLGLAETCNVGYGADGQNFVQISGSMVRTFEGPAVKALNGASVQITRETILNNNGLRNRNTLSSMQTNAVCEGGIGTTTVNVAFDNITSLLQSGNGWIFSPSGSNCAINATLNDERALPRSIPQMYSAKISINNSDQQAEARVEGKFLEPCMRRLVLEIHEKDKVDVKVTQEFGYEISSASVNWIDSENIIFHLPLSVLKDLNTKTIWEVSAYEYGNRELANWASTQPVEEVKEKQKKTNLVVAIVIPIVVIIIAAVIIIILLIVFMKHKQQQKNIHQTERNGNMIDFEVISINEDEQDDKQEQANHKILQQGKVPETGTSFFTDSDTQQRSSSDRSVRGDHKTDQRHIQSKSQERQKDAKQENASKDSNRFQQYSVKRTDTNLKTEEIQMLKDEMNKKTKKQRHQSKDTRKASKQRKERNNKSKSRKDKEKRSKPRKTSKEKQSSISDSSDTSPSTITSNDSSDTKDSPKPNEYQEEEQSNNQTDNTTTSDELTSSSSSLISSYTTNSSLSNSDEKKKENKRKQTTENQRKKKKAKQTTQEDSSDSTSDNQKQNKQNDDIKVKSLDINPIAKVKNRNMRSESSAPAIQGLVVYAEIDNNVEMKYQPKDIVKSENNQKEDFVVIPSNTSLQSNEKREEYSSGSLPPSNEDMQILVVYNIPEKNL</sequence>
<accession>A0A5J4WYT8</accession>
<feature type="compositionally biased region" description="Low complexity" evidence="1">
    <location>
        <begin position="664"/>
        <end position="682"/>
    </location>
</feature>
<feature type="compositionally biased region" description="Basic and acidic residues" evidence="1">
    <location>
        <begin position="733"/>
        <end position="749"/>
    </location>
</feature>
<evidence type="ECO:0000313" key="4">
    <source>
        <dbReference type="Proteomes" id="UP000324800"/>
    </source>
</evidence>
<comment type="caution">
    <text evidence="3">The sequence shown here is derived from an EMBL/GenBank/DDBJ whole genome shotgun (WGS) entry which is preliminary data.</text>
</comment>
<evidence type="ECO:0000256" key="1">
    <source>
        <dbReference type="SAM" id="MobiDB-lite"/>
    </source>
</evidence>
<organism evidence="3 4">
    <name type="scientific">Streblomastix strix</name>
    <dbReference type="NCBI Taxonomy" id="222440"/>
    <lineage>
        <taxon>Eukaryota</taxon>
        <taxon>Metamonada</taxon>
        <taxon>Preaxostyla</taxon>
        <taxon>Oxymonadida</taxon>
        <taxon>Streblomastigidae</taxon>
        <taxon>Streblomastix</taxon>
    </lineage>
</organism>
<name>A0A5J4WYT8_9EUKA</name>
<dbReference type="AlphaFoldDB" id="A0A5J4WYT8"/>
<keyword evidence="2" id="KW-0812">Transmembrane</keyword>
<feature type="compositionally biased region" description="Basic and acidic residues" evidence="1">
    <location>
        <begin position="597"/>
        <end position="617"/>
    </location>
</feature>
<keyword evidence="2" id="KW-1133">Transmembrane helix</keyword>
<evidence type="ECO:0000313" key="3">
    <source>
        <dbReference type="EMBL" id="KAA6399646.1"/>
    </source>
</evidence>
<feature type="region of interest" description="Disordered" evidence="1">
    <location>
        <begin position="517"/>
        <end position="785"/>
    </location>
</feature>
<gene>
    <name evidence="3" type="ORF">EZS28_004828</name>
</gene>
<feature type="region of interest" description="Disordered" evidence="1">
    <location>
        <begin position="845"/>
        <end position="867"/>
    </location>
</feature>
<dbReference type="Proteomes" id="UP000324800">
    <property type="component" value="Unassembled WGS sequence"/>
</dbReference>